<protein>
    <recommendedName>
        <fullName evidence="4">Protein MMS22-like</fullName>
    </recommendedName>
    <alternativeName>
        <fullName evidence="10">Methyl methanesulfonate-sensitivity protein 22-like</fullName>
    </alternativeName>
</protein>
<feature type="domain" description="MMS22-like C-terminal" evidence="13">
    <location>
        <begin position="848"/>
        <end position="1213"/>
    </location>
</feature>
<evidence type="ECO:0000256" key="3">
    <source>
        <dbReference type="ARBA" id="ARBA00006585"/>
    </source>
</evidence>
<evidence type="ECO:0000256" key="7">
    <source>
        <dbReference type="ARBA" id="ARBA00022853"/>
    </source>
</evidence>
<evidence type="ECO:0000256" key="9">
    <source>
        <dbReference type="ARBA" id="ARBA00023242"/>
    </source>
</evidence>
<dbReference type="Proteomes" id="UP001497482">
    <property type="component" value="Chromosome 7"/>
</dbReference>
<dbReference type="GO" id="GO:0006325">
    <property type="term" value="P:chromatin organization"/>
    <property type="evidence" value="ECO:0007669"/>
    <property type="project" value="UniProtKB-KW"/>
</dbReference>
<evidence type="ECO:0000313" key="15">
    <source>
        <dbReference type="Proteomes" id="UP001497482"/>
    </source>
</evidence>
<dbReference type="PANTHER" id="PTHR28547:SF1">
    <property type="entry name" value="PROTEIN MMS22-LIKE"/>
    <property type="match status" value="1"/>
</dbReference>
<dbReference type="AlphaFoldDB" id="A0AAV2MBE3"/>
<keyword evidence="7" id="KW-0156">Chromatin regulator</keyword>
<feature type="domain" description="Protein MMS22-like N-terminal" evidence="12">
    <location>
        <begin position="29"/>
        <end position="733"/>
    </location>
</feature>
<sequence length="1228" mass="136484">MADNFSQSLTPPVSPFAADSLCELPPSQPPCFCCAESKEEPAGTLPADGYIARGALKRLLLRLDPAPSEYETDIVEIFGFPWVTEMALVESTKLLFGLFRQKIYKLETLVQSSSRDFGQVGSLHYEAEDIKLQCVTFLQYIKVYLHRYLIPSSVLDGGSSHPFEELEVQFPSVLLEELLGVTLLIGRLKDLPANIQSAFTIQNHGKINPPSWHLLHLHLDIHWSILEILHMLGLKMQGQVVYAHQFVNLTGENLTDASLFEEHLCSLLCDLTGLAMGKYSKVRPTEALTIQHYPCSCIKELWILIIHLLENRSKVLHTQSFWSYMNSLLRPLVCGKPAPEQFSGMPTHCKDPLGFTWWLVTHIAILGKYNRSGAIQAERIENWTLIEELLKITCNPKGNLAEEQVRMHVHFCLSVCMLWDPSTVAVSTLWDYYSKNLNGSFTVPWLGVAGLGTLCKSPLALLDQARSCSSPSPLHSPGHTQLYRTANSFHIFLRILALCLSQDRAGGVPQRQIKGRIYSKFSSKKMQEMSEAGLMNFLLLFIVVARQVELEDVAGRACELLGFLPSNCPPGHRTLIWRGQLTLLLLFQERGLDVGAQASWLASSFNEIAKEFYNKTTEMSRKLALWGPLGSYLEGVAEVFETSTSLSLSEEKLLNEGFDWLLPACRQSDLNSALGFLQTVLAQLRRVHQPSVHLTPTLTRAPGNASMGKERHLAVASALWAHFYPFLRGLRLSQTPPAQLADAAAGFTLLAFDLPGTAPQDLQPHPVQSIMQCFGWDDMIHPFLVTRYLPHILQNSEIVASLSSGSSPGSSGSGVSLSVRAWFRCVLQRHLHKNQDGTDNKTARAVEEQLCELTRLVLRLPEVDSLLQKAGLQPTANKMEPNAAFELFVKSVGVAYSRLQVLSERSAMITRALDYMGHIFKHIKPSLVSKNQEALQLTYWAVGCIVKHWSPLLATSKAQQLLFRIVDGLLLPHNVTQQDKALRDSLPLFLQGLSVASSVSQSQGAYLKQQLRNVTRRYLDHFLPSSPSLGAIANHPVLLSACESSPTPPGVVLRRTILEVLCESFLQFKGYAPPPRLASVLMFLWELLRRNKDTDPALLSLPLPSILHSLMLVNEVRTTSTDALQLVVERCASASAEGPCEQMITVLRAFVKENEGVYDRQLYGVLETVAVLDPALVGALIPTLSASLRNTEHKRGLGRNTTLRSAYKKLLCLLGESGQAELISLEED</sequence>
<evidence type="ECO:0000256" key="5">
    <source>
        <dbReference type="ARBA" id="ARBA00022454"/>
    </source>
</evidence>
<dbReference type="InterPro" id="IPR029425">
    <property type="entry name" value="MMS22L_N"/>
</dbReference>
<dbReference type="InterPro" id="IPR042320">
    <property type="entry name" value="MMS22-like"/>
</dbReference>
<evidence type="ECO:0000259" key="12">
    <source>
        <dbReference type="Pfam" id="PF14910"/>
    </source>
</evidence>
<evidence type="ECO:0000256" key="8">
    <source>
        <dbReference type="ARBA" id="ARBA00023204"/>
    </source>
</evidence>
<comment type="similarity">
    <text evidence="3">Belongs to the MMS22 family. MMS22L subfamily.</text>
</comment>
<gene>
    <name evidence="14" type="ORF">KC01_LOCUS37154</name>
</gene>
<name>A0AAV2MBE3_KNICA</name>
<dbReference type="InterPro" id="IPR016024">
    <property type="entry name" value="ARM-type_fold"/>
</dbReference>
<dbReference type="GO" id="GO:0000724">
    <property type="term" value="P:double-strand break repair via homologous recombination"/>
    <property type="evidence" value="ECO:0007669"/>
    <property type="project" value="InterPro"/>
</dbReference>
<dbReference type="GO" id="GO:0043596">
    <property type="term" value="C:nuclear replication fork"/>
    <property type="evidence" value="ECO:0007669"/>
    <property type="project" value="TreeGrafter"/>
</dbReference>
<dbReference type="SUPFAM" id="SSF48371">
    <property type="entry name" value="ARM repeat"/>
    <property type="match status" value="1"/>
</dbReference>
<comment type="function">
    <text evidence="11">Component of the MMS22L-TONSL complex, a complex that promotes homologous recombination-mediated repair of double-strand breaks (DSBs) at stalled or collapsed replication forks. The MMS22L-TONSL complex is required to maintain genome integrity during DNA replication. It mediates the assembly of RAD51 filaments on single-stranded DNA (ssDNA): the MMS22L-TONSL complex is recruited to DSBs following histone replacement by histone chaperones and eviction of the replication protein A complex (RPA/RP-A) from DSBs. Following recruitment to DSBs, the TONSL-MMS22L complex promotes recruitment of RAD51 filaments and subsequent homologous recombination. Within the complex, MMS22L acts by binding ssDNA.</text>
</comment>
<evidence type="ECO:0000313" key="14">
    <source>
        <dbReference type="EMBL" id="CAL1610565.1"/>
    </source>
</evidence>
<dbReference type="PANTHER" id="PTHR28547">
    <property type="entry name" value="PROTEIN MMS22-LIKE"/>
    <property type="match status" value="1"/>
</dbReference>
<comment type="subcellular location">
    <subcellularLocation>
        <location evidence="2">Chromosome</location>
    </subcellularLocation>
    <subcellularLocation>
        <location evidence="1">Nucleus</location>
    </subcellularLocation>
</comment>
<evidence type="ECO:0000256" key="6">
    <source>
        <dbReference type="ARBA" id="ARBA00022763"/>
    </source>
</evidence>
<evidence type="ECO:0000259" key="13">
    <source>
        <dbReference type="Pfam" id="PF14911"/>
    </source>
</evidence>
<keyword evidence="9" id="KW-0539">Nucleus</keyword>
<evidence type="ECO:0000256" key="10">
    <source>
        <dbReference type="ARBA" id="ARBA00033326"/>
    </source>
</evidence>
<evidence type="ECO:0000256" key="11">
    <source>
        <dbReference type="ARBA" id="ARBA00045147"/>
    </source>
</evidence>
<accession>A0AAV2MBE3</accession>
<reference evidence="14 15" key="1">
    <citation type="submission" date="2024-04" db="EMBL/GenBank/DDBJ databases">
        <authorList>
            <person name="Waldvogel A.-M."/>
            <person name="Schoenle A."/>
        </authorList>
    </citation>
    <scope>NUCLEOTIDE SEQUENCE [LARGE SCALE GENOMIC DNA]</scope>
</reference>
<keyword evidence="5" id="KW-0158">Chromosome</keyword>
<keyword evidence="6" id="KW-0227">DNA damage</keyword>
<dbReference type="InterPro" id="IPR029424">
    <property type="entry name" value="MMS22L_C"/>
</dbReference>
<dbReference type="Pfam" id="PF14911">
    <property type="entry name" value="MMS22L_C"/>
    <property type="match status" value="1"/>
</dbReference>
<dbReference type="Pfam" id="PF14910">
    <property type="entry name" value="MMS22L_N"/>
    <property type="match status" value="1"/>
</dbReference>
<dbReference type="GO" id="GO:0031297">
    <property type="term" value="P:replication fork processing"/>
    <property type="evidence" value="ECO:0007669"/>
    <property type="project" value="InterPro"/>
</dbReference>
<keyword evidence="8" id="KW-0234">DNA repair</keyword>
<evidence type="ECO:0000256" key="4">
    <source>
        <dbReference type="ARBA" id="ARBA00021061"/>
    </source>
</evidence>
<organism evidence="14 15">
    <name type="scientific">Knipowitschia caucasica</name>
    <name type="common">Caucasian dwarf goby</name>
    <name type="synonym">Pomatoschistus caucasicus</name>
    <dbReference type="NCBI Taxonomy" id="637954"/>
    <lineage>
        <taxon>Eukaryota</taxon>
        <taxon>Metazoa</taxon>
        <taxon>Chordata</taxon>
        <taxon>Craniata</taxon>
        <taxon>Vertebrata</taxon>
        <taxon>Euteleostomi</taxon>
        <taxon>Actinopterygii</taxon>
        <taxon>Neopterygii</taxon>
        <taxon>Teleostei</taxon>
        <taxon>Neoteleostei</taxon>
        <taxon>Acanthomorphata</taxon>
        <taxon>Gobiaria</taxon>
        <taxon>Gobiiformes</taxon>
        <taxon>Gobioidei</taxon>
        <taxon>Gobiidae</taxon>
        <taxon>Gobiinae</taxon>
        <taxon>Knipowitschia</taxon>
    </lineage>
</organism>
<evidence type="ECO:0000256" key="1">
    <source>
        <dbReference type="ARBA" id="ARBA00004123"/>
    </source>
</evidence>
<dbReference type="EMBL" id="OZ035829">
    <property type="protein sequence ID" value="CAL1610565.1"/>
    <property type="molecule type" value="Genomic_DNA"/>
</dbReference>
<keyword evidence="15" id="KW-1185">Reference proteome</keyword>
<evidence type="ECO:0000256" key="2">
    <source>
        <dbReference type="ARBA" id="ARBA00004286"/>
    </source>
</evidence>
<proteinExistence type="inferred from homology"/>